<dbReference type="PROSITE" id="PS50850">
    <property type="entry name" value="MFS"/>
    <property type="match status" value="1"/>
</dbReference>
<evidence type="ECO:0000256" key="4">
    <source>
        <dbReference type="ARBA" id="ARBA00022989"/>
    </source>
</evidence>
<keyword evidence="5 6" id="KW-0472">Membrane</keyword>
<feature type="transmembrane region" description="Helical" evidence="6">
    <location>
        <begin position="127"/>
        <end position="148"/>
    </location>
</feature>
<evidence type="ECO:0000256" key="5">
    <source>
        <dbReference type="ARBA" id="ARBA00023136"/>
    </source>
</evidence>
<feature type="transmembrane region" description="Helical" evidence="6">
    <location>
        <begin position="373"/>
        <end position="397"/>
    </location>
</feature>
<dbReference type="GO" id="GO:0022857">
    <property type="term" value="F:transmembrane transporter activity"/>
    <property type="evidence" value="ECO:0007669"/>
    <property type="project" value="InterPro"/>
</dbReference>
<keyword evidence="9" id="KW-1185">Reference proteome</keyword>
<feature type="transmembrane region" description="Helical" evidence="6">
    <location>
        <begin position="278"/>
        <end position="301"/>
    </location>
</feature>
<evidence type="ECO:0000256" key="1">
    <source>
        <dbReference type="ARBA" id="ARBA00004141"/>
    </source>
</evidence>
<dbReference type="AlphaFoldDB" id="A0A501PR79"/>
<dbReference type="PANTHER" id="PTHR23505:SF79">
    <property type="entry name" value="PROTEIN SPINSTER"/>
    <property type="match status" value="1"/>
</dbReference>
<feature type="transmembrane region" description="Helical" evidence="6">
    <location>
        <begin position="409"/>
        <end position="431"/>
    </location>
</feature>
<feature type="transmembrane region" description="Helical" evidence="6">
    <location>
        <begin position="188"/>
        <end position="215"/>
    </location>
</feature>
<comment type="caution">
    <text evidence="8">The sequence shown here is derived from an EMBL/GenBank/DDBJ whole genome shotgun (WGS) entry which is preliminary data.</text>
</comment>
<dbReference type="CDD" id="cd17328">
    <property type="entry name" value="MFS_spinster_like"/>
    <property type="match status" value="1"/>
</dbReference>
<gene>
    <name evidence="8" type="ORF">FIV46_00900</name>
</gene>
<feature type="transmembrane region" description="Helical" evidence="6">
    <location>
        <begin position="69"/>
        <end position="90"/>
    </location>
</feature>
<dbReference type="GO" id="GO:0016020">
    <property type="term" value="C:membrane"/>
    <property type="evidence" value="ECO:0007669"/>
    <property type="project" value="UniProtKB-SubCell"/>
</dbReference>
<reference evidence="9" key="1">
    <citation type="submission" date="2019-06" db="EMBL/GenBank/DDBJ databases">
        <title>The complete genome of Emcibacter congregatus ZYLT.</title>
        <authorList>
            <person name="Zhao Z."/>
        </authorList>
    </citation>
    <scope>NUCLEOTIDE SEQUENCE [LARGE SCALE GENOMIC DNA]</scope>
    <source>
        <strain evidence="9">MCCC 1A06723</strain>
    </source>
</reference>
<feature type="domain" description="Major facilitator superfamily (MFS) profile" evidence="7">
    <location>
        <begin position="35"/>
        <end position="436"/>
    </location>
</feature>
<dbReference type="InterPro" id="IPR036259">
    <property type="entry name" value="MFS_trans_sf"/>
</dbReference>
<evidence type="ECO:0000313" key="9">
    <source>
        <dbReference type="Proteomes" id="UP000319148"/>
    </source>
</evidence>
<organism evidence="8 9">
    <name type="scientific">Emcibacter nanhaiensis</name>
    <dbReference type="NCBI Taxonomy" id="1505037"/>
    <lineage>
        <taxon>Bacteria</taxon>
        <taxon>Pseudomonadati</taxon>
        <taxon>Pseudomonadota</taxon>
        <taxon>Alphaproteobacteria</taxon>
        <taxon>Emcibacterales</taxon>
        <taxon>Emcibacteraceae</taxon>
        <taxon>Emcibacter</taxon>
    </lineage>
</organism>
<feature type="transmembrane region" description="Helical" evidence="6">
    <location>
        <begin position="339"/>
        <end position="361"/>
    </location>
</feature>
<feature type="transmembrane region" description="Helical" evidence="6">
    <location>
        <begin position="32"/>
        <end position="57"/>
    </location>
</feature>
<feature type="transmembrane region" description="Helical" evidence="6">
    <location>
        <begin position="160"/>
        <end position="182"/>
    </location>
</feature>
<dbReference type="InterPro" id="IPR011701">
    <property type="entry name" value="MFS"/>
</dbReference>
<feature type="transmembrane region" description="Helical" evidence="6">
    <location>
        <begin position="236"/>
        <end position="258"/>
    </location>
</feature>
<evidence type="ECO:0000256" key="6">
    <source>
        <dbReference type="SAM" id="Phobius"/>
    </source>
</evidence>
<dbReference type="PANTHER" id="PTHR23505">
    <property type="entry name" value="SPINSTER"/>
    <property type="match status" value="1"/>
</dbReference>
<dbReference type="SUPFAM" id="SSF103473">
    <property type="entry name" value="MFS general substrate transporter"/>
    <property type="match status" value="1"/>
</dbReference>
<dbReference type="EMBL" id="VFIY01000004">
    <property type="protein sequence ID" value="TPD62668.1"/>
    <property type="molecule type" value="Genomic_DNA"/>
</dbReference>
<keyword evidence="4 6" id="KW-1133">Transmembrane helix</keyword>
<keyword evidence="2" id="KW-0813">Transport</keyword>
<dbReference type="Pfam" id="PF07690">
    <property type="entry name" value="MFS_1"/>
    <property type="match status" value="1"/>
</dbReference>
<comment type="subcellular location">
    <subcellularLocation>
        <location evidence="1">Membrane</location>
        <topology evidence="1">Multi-pass membrane protein</topology>
    </subcellularLocation>
</comment>
<feature type="transmembrane region" description="Helical" evidence="6">
    <location>
        <begin position="102"/>
        <end position="121"/>
    </location>
</feature>
<dbReference type="Proteomes" id="UP000319148">
    <property type="component" value="Unassembled WGS sequence"/>
</dbReference>
<sequence length="447" mass="47212">MPECRFVPCVGGLGMETSAATSGASVKVSRKAWIILALLTVAMAISYVDRFVLAMLIQPVKMELDLSDTEIGIVTGFAFSAFYALFGLVMARFADTRGVRKVFVGSLLVWSAMTALCGVAQNFFHMLVARFGVGAGEAGVAPAGHATLARVFPAERHSMALAVFSAGGPVGIMLALFVTGVVEAAVGWRWTFVLMGVPGVVLALVMLLAGGIFPARAESLPGDQPPENLLSAVKRLVRMPIFIGVNLLMSSVIFLGFGVGQWIPAYFERTFAVTRAELGVSLALTQGIGMLAGSVGGGLAADWLMRREKKWRNYFIVGTILIAIPLSISVYFAGNVTSASLLVGLAIFFMAMPVGAMWATVQDVAPEEHRATGSAITMMVGFVIGQGVGPFAIGLASDFLYNSYGILSLRYALIICVSSAAVLMLIPLFLLGAHTRRGGGEPQPSEL</sequence>
<evidence type="ECO:0000313" key="8">
    <source>
        <dbReference type="EMBL" id="TPD62668.1"/>
    </source>
</evidence>
<accession>A0A501PR79</accession>
<dbReference type="InterPro" id="IPR044770">
    <property type="entry name" value="MFS_spinster-like"/>
</dbReference>
<dbReference type="InterPro" id="IPR020846">
    <property type="entry name" value="MFS_dom"/>
</dbReference>
<protein>
    <submittedName>
        <fullName evidence="8">MFS transporter</fullName>
    </submittedName>
</protein>
<keyword evidence="3 6" id="KW-0812">Transmembrane</keyword>
<dbReference type="OrthoDB" id="7473300at2"/>
<evidence type="ECO:0000256" key="2">
    <source>
        <dbReference type="ARBA" id="ARBA00022448"/>
    </source>
</evidence>
<feature type="transmembrane region" description="Helical" evidence="6">
    <location>
        <begin position="313"/>
        <end position="333"/>
    </location>
</feature>
<name>A0A501PR79_9PROT</name>
<evidence type="ECO:0000256" key="3">
    <source>
        <dbReference type="ARBA" id="ARBA00022692"/>
    </source>
</evidence>
<dbReference type="Gene3D" id="1.20.1250.20">
    <property type="entry name" value="MFS general substrate transporter like domains"/>
    <property type="match status" value="1"/>
</dbReference>
<proteinExistence type="predicted"/>
<evidence type="ECO:0000259" key="7">
    <source>
        <dbReference type="PROSITE" id="PS50850"/>
    </source>
</evidence>